<dbReference type="AlphaFoldDB" id="U2DZJ7"/>
<gene>
    <name evidence="2" type="ORF">HLPCO_000288</name>
</gene>
<dbReference type="EMBL" id="AFNU02000001">
    <property type="protein sequence ID" value="ERJ13622.1"/>
    <property type="molecule type" value="Genomic_DNA"/>
</dbReference>
<dbReference type="InterPro" id="IPR013766">
    <property type="entry name" value="Thioredoxin_domain"/>
</dbReference>
<dbReference type="InterPro" id="IPR050620">
    <property type="entry name" value="Thioredoxin_H-type-like"/>
</dbReference>
<dbReference type="eggNOG" id="COG0526">
    <property type="taxonomic scope" value="Bacteria"/>
</dbReference>
<reference evidence="2 3" key="1">
    <citation type="journal article" date="2011" name="J. Bacteriol.">
        <title>Genome sequence of Haloplasma contractile, an unusual contractile bacterium from a deep-sea anoxic brine lake.</title>
        <authorList>
            <person name="Antunes A."/>
            <person name="Alam I."/>
            <person name="El Dorry H."/>
            <person name="Siam R."/>
            <person name="Robertson A."/>
            <person name="Bajic V.B."/>
            <person name="Stingl U."/>
        </authorList>
    </citation>
    <scope>NUCLEOTIDE SEQUENCE [LARGE SCALE GENOMIC DNA]</scope>
    <source>
        <strain evidence="2 3">SSD-17B</strain>
    </source>
</reference>
<dbReference type="Proteomes" id="UP000005707">
    <property type="component" value="Unassembled WGS sequence"/>
</dbReference>
<feature type="domain" description="Thioredoxin" evidence="1">
    <location>
        <begin position="1"/>
        <end position="104"/>
    </location>
</feature>
<dbReference type="InterPro" id="IPR036249">
    <property type="entry name" value="Thioredoxin-like_sf"/>
</dbReference>
<proteinExistence type="predicted"/>
<dbReference type="PROSITE" id="PS51352">
    <property type="entry name" value="THIOREDOXIN_2"/>
    <property type="match status" value="1"/>
</dbReference>
<dbReference type="Pfam" id="PF00085">
    <property type="entry name" value="Thioredoxin"/>
    <property type="match status" value="1"/>
</dbReference>
<dbReference type="STRING" id="1033810.HLPCO_000288"/>
<organism evidence="2 3">
    <name type="scientific">Haloplasma contractile SSD-17B</name>
    <dbReference type="NCBI Taxonomy" id="1033810"/>
    <lineage>
        <taxon>Bacteria</taxon>
        <taxon>Bacillati</taxon>
        <taxon>Mycoplasmatota</taxon>
        <taxon>Mollicutes</taxon>
        <taxon>Haloplasmatales</taxon>
        <taxon>Haloplasmataceae</taxon>
        <taxon>Haloplasma</taxon>
    </lineage>
</organism>
<name>U2DZJ7_9MOLU</name>
<sequence length="104" mass="12545">MKRLESKEEYQILKQEEDTIFLFSAKWCPDCIVLDHFIDDLVEKYSQYNWIYIDRDEFLDLCQENDIYGIPSFVVYKNNQVVGTFISKLRKTKQDIENFLDDLS</sequence>
<evidence type="ECO:0000259" key="1">
    <source>
        <dbReference type="PROSITE" id="PS51352"/>
    </source>
</evidence>
<dbReference type="CDD" id="cd02947">
    <property type="entry name" value="TRX_family"/>
    <property type="match status" value="1"/>
</dbReference>
<accession>U2DZJ7</accession>
<evidence type="ECO:0000313" key="3">
    <source>
        <dbReference type="Proteomes" id="UP000005707"/>
    </source>
</evidence>
<dbReference type="InParanoid" id="U2DZJ7"/>
<protein>
    <submittedName>
        <fullName evidence="2">Thioredoxin family protein</fullName>
    </submittedName>
</protein>
<evidence type="ECO:0000313" key="2">
    <source>
        <dbReference type="EMBL" id="ERJ13622.1"/>
    </source>
</evidence>
<dbReference type="PANTHER" id="PTHR10438:SF468">
    <property type="entry name" value="THIOREDOXIN-1-RELATED"/>
    <property type="match status" value="1"/>
</dbReference>
<dbReference type="SUPFAM" id="SSF52833">
    <property type="entry name" value="Thioredoxin-like"/>
    <property type="match status" value="1"/>
</dbReference>
<keyword evidence="3" id="KW-1185">Reference proteome</keyword>
<comment type="caution">
    <text evidence="2">The sequence shown here is derived from an EMBL/GenBank/DDBJ whole genome shotgun (WGS) entry which is preliminary data.</text>
</comment>
<dbReference type="FunCoup" id="U2DZJ7">
    <property type="interactions" value="14"/>
</dbReference>
<dbReference type="PANTHER" id="PTHR10438">
    <property type="entry name" value="THIOREDOXIN"/>
    <property type="match status" value="1"/>
</dbReference>
<reference evidence="2 3" key="2">
    <citation type="journal article" date="2013" name="PLoS ONE">
        <title>INDIGO - INtegrated Data Warehouse of MIcrobial GenOmes with Examples from the Red Sea Extremophiles.</title>
        <authorList>
            <person name="Alam I."/>
            <person name="Antunes A."/>
            <person name="Kamau A.A."/>
            <person name="Ba Alawi W."/>
            <person name="Kalkatawi M."/>
            <person name="Stingl U."/>
            <person name="Bajic V.B."/>
        </authorList>
    </citation>
    <scope>NUCLEOTIDE SEQUENCE [LARGE SCALE GENOMIC DNA]</scope>
    <source>
        <strain evidence="2 3">SSD-17B</strain>
    </source>
</reference>
<dbReference type="RefSeq" id="WP_008826273.1">
    <property type="nucleotide sequence ID" value="NZ_AFNU02000001.1"/>
</dbReference>
<dbReference type="Gene3D" id="3.40.30.10">
    <property type="entry name" value="Glutaredoxin"/>
    <property type="match status" value="1"/>
</dbReference>
<dbReference type="OrthoDB" id="7629852at2"/>